<evidence type="ECO:0000256" key="3">
    <source>
        <dbReference type="ARBA" id="ARBA00022989"/>
    </source>
</evidence>
<evidence type="ECO:0000259" key="7">
    <source>
        <dbReference type="Pfam" id="PF02544"/>
    </source>
</evidence>
<feature type="domain" description="3-oxo-5-alpha-steroid 4-dehydrogenase C-terminal" evidence="7">
    <location>
        <begin position="184"/>
        <end position="312"/>
    </location>
</feature>
<keyword evidence="2 5" id="KW-0812">Transmembrane</keyword>
<reference evidence="8 9" key="1">
    <citation type="journal article" date="2015" name="Genome Biol. Evol.">
        <title>Phylogenomic analyses indicate that early fungi evolved digesting cell walls of algal ancestors of land plants.</title>
        <authorList>
            <person name="Chang Y."/>
            <person name="Wang S."/>
            <person name="Sekimoto S."/>
            <person name="Aerts A.L."/>
            <person name="Choi C."/>
            <person name="Clum A."/>
            <person name="LaButti K.M."/>
            <person name="Lindquist E.A."/>
            <person name="Yee Ngan C."/>
            <person name="Ohm R.A."/>
            <person name="Salamov A.A."/>
            <person name="Grigoriev I.V."/>
            <person name="Spatafora J.W."/>
            <person name="Berbee M.L."/>
        </authorList>
    </citation>
    <scope>NUCLEOTIDE SEQUENCE [LARGE SCALE GENOMIC DNA]</scope>
    <source>
        <strain evidence="8 9">NRRL 1564</strain>
    </source>
</reference>
<protein>
    <recommendedName>
        <fullName evidence="7">3-oxo-5-alpha-steroid 4-dehydrogenase C-terminal domain-containing protein</fullName>
    </recommendedName>
</protein>
<dbReference type="EMBL" id="KZ303514">
    <property type="protein sequence ID" value="PIA14713.1"/>
    <property type="molecule type" value="Genomic_DNA"/>
</dbReference>
<evidence type="ECO:0000256" key="2">
    <source>
        <dbReference type="ARBA" id="ARBA00022692"/>
    </source>
</evidence>
<evidence type="ECO:0000256" key="5">
    <source>
        <dbReference type="SAM" id="Phobius"/>
    </source>
</evidence>
<evidence type="ECO:0000313" key="9">
    <source>
        <dbReference type="Proteomes" id="UP000242474"/>
    </source>
</evidence>
<dbReference type="InterPro" id="IPR039698">
    <property type="entry name" value="Dfg10/SRD5A3"/>
</dbReference>
<feature type="signal peptide" evidence="6">
    <location>
        <begin position="1"/>
        <end position="20"/>
    </location>
</feature>
<dbReference type="PANTHER" id="PTHR14624:SF0">
    <property type="entry name" value="POLYPRENOL REDUCTASE"/>
    <property type="match status" value="1"/>
</dbReference>
<feature type="transmembrane region" description="Helical" evidence="5">
    <location>
        <begin position="184"/>
        <end position="201"/>
    </location>
</feature>
<dbReference type="GO" id="GO:0003865">
    <property type="term" value="F:3-oxo-5-alpha-steroid 4-dehydrogenase activity"/>
    <property type="evidence" value="ECO:0007669"/>
    <property type="project" value="TreeGrafter"/>
</dbReference>
<keyword evidence="4 5" id="KW-0472">Membrane</keyword>
<dbReference type="GO" id="GO:0006488">
    <property type="term" value="P:dolichol-linked oligosaccharide biosynthetic process"/>
    <property type="evidence" value="ECO:0007669"/>
    <property type="project" value="InterPro"/>
</dbReference>
<evidence type="ECO:0000256" key="1">
    <source>
        <dbReference type="ARBA" id="ARBA00004127"/>
    </source>
</evidence>
<dbReference type="InterPro" id="IPR001104">
    <property type="entry name" value="3-oxo-5_a-steroid_4-DH_C"/>
</dbReference>
<dbReference type="GO" id="GO:0016095">
    <property type="term" value="P:polyprenol catabolic process"/>
    <property type="evidence" value="ECO:0007669"/>
    <property type="project" value="TreeGrafter"/>
</dbReference>
<dbReference type="PANTHER" id="PTHR14624">
    <property type="entry name" value="DFG10 PROTEIN"/>
    <property type="match status" value="1"/>
</dbReference>
<organism evidence="8 9">
    <name type="scientific">Coemansia reversa (strain ATCC 12441 / NRRL 1564)</name>
    <dbReference type="NCBI Taxonomy" id="763665"/>
    <lineage>
        <taxon>Eukaryota</taxon>
        <taxon>Fungi</taxon>
        <taxon>Fungi incertae sedis</taxon>
        <taxon>Zoopagomycota</taxon>
        <taxon>Kickxellomycotina</taxon>
        <taxon>Kickxellomycetes</taxon>
        <taxon>Kickxellales</taxon>
        <taxon>Kickxellaceae</taxon>
        <taxon>Coemansia</taxon>
    </lineage>
</organism>
<comment type="subcellular location">
    <subcellularLocation>
        <location evidence="1">Endomembrane system</location>
        <topology evidence="1">Multi-pass membrane protein</topology>
    </subcellularLocation>
</comment>
<evidence type="ECO:0000313" key="8">
    <source>
        <dbReference type="EMBL" id="PIA14713.1"/>
    </source>
</evidence>
<dbReference type="STRING" id="763665.A0A2G5B6P4"/>
<dbReference type="Proteomes" id="UP000242474">
    <property type="component" value="Unassembled WGS sequence"/>
</dbReference>
<dbReference type="UniPathway" id="UPA00378"/>
<feature type="transmembrane region" description="Helical" evidence="5">
    <location>
        <begin position="154"/>
        <end position="172"/>
    </location>
</feature>
<proteinExistence type="predicted"/>
<dbReference type="Pfam" id="PF02544">
    <property type="entry name" value="Steroid_dh"/>
    <property type="match status" value="1"/>
</dbReference>
<gene>
    <name evidence="8" type="ORF">COEREDRAFT_10139</name>
</gene>
<keyword evidence="6" id="KW-0732">Signal</keyword>
<feature type="transmembrane region" description="Helical" evidence="5">
    <location>
        <begin position="253"/>
        <end position="279"/>
    </location>
</feature>
<dbReference type="AlphaFoldDB" id="A0A2G5B6P4"/>
<keyword evidence="9" id="KW-1185">Reference proteome</keyword>
<sequence length="312" mass="35052">MLFVYLLRSVYALLAGLAIAFELAPCTREAFVKYGKTRVTSTIRGGMCQSWPAVAARLCASATVSKNLFSQFYYVGAAVGSMLMLDLVCPPHSGLPRSFQVLEASLQWTNHGGIHAAVPDRIGLLGLGMYNVHVFVRLKESVLDQPTTGARMHVGQYVVGLIFYLATPFALVVDRCYGLGRNTVPLWIVIAGLVLFSYASLHQSRCHQILFQLRRQGLQKRQFRAKEQLASLYALPCGDLFDHVLCPHYLCEIFIYTSIWIVTGCNSITILYVVIWTLINLAITARETRQWYCQVFGDRLLHNRPALVPFIW</sequence>
<dbReference type="PROSITE" id="PS50244">
    <property type="entry name" value="S5A_REDUCTASE"/>
    <property type="match status" value="1"/>
</dbReference>
<keyword evidence="3 5" id="KW-1133">Transmembrane helix</keyword>
<feature type="chain" id="PRO_5013639955" description="3-oxo-5-alpha-steroid 4-dehydrogenase C-terminal domain-containing protein" evidence="6">
    <location>
        <begin position="21"/>
        <end position="312"/>
    </location>
</feature>
<accession>A0A2G5B6P4</accession>
<dbReference type="GO" id="GO:0005783">
    <property type="term" value="C:endoplasmic reticulum"/>
    <property type="evidence" value="ECO:0007669"/>
    <property type="project" value="TreeGrafter"/>
</dbReference>
<dbReference type="OrthoDB" id="541710at2759"/>
<evidence type="ECO:0000256" key="6">
    <source>
        <dbReference type="SAM" id="SignalP"/>
    </source>
</evidence>
<evidence type="ECO:0000256" key="4">
    <source>
        <dbReference type="ARBA" id="ARBA00023136"/>
    </source>
</evidence>
<name>A0A2G5B6P4_COERN</name>